<evidence type="ECO:0000313" key="1">
    <source>
        <dbReference type="EMBL" id="CQD18424.1"/>
    </source>
</evidence>
<protein>
    <submittedName>
        <fullName evidence="1">Uncharacterized protein</fullName>
    </submittedName>
</protein>
<organism evidence="1 2">
    <name type="scientific">Mycobacterium lentiflavum</name>
    <dbReference type="NCBI Taxonomy" id="141349"/>
    <lineage>
        <taxon>Bacteria</taxon>
        <taxon>Bacillati</taxon>
        <taxon>Actinomycetota</taxon>
        <taxon>Actinomycetes</taxon>
        <taxon>Mycobacteriales</taxon>
        <taxon>Mycobacteriaceae</taxon>
        <taxon>Mycobacterium</taxon>
        <taxon>Mycobacterium simiae complex</taxon>
    </lineage>
</organism>
<proteinExistence type="predicted"/>
<name>A0A0E4GZY1_MYCLN</name>
<evidence type="ECO:0000313" key="2">
    <source>
        <dbReference type="Proteomes" id="UP000199251"/>
    </source>
</evidence>
<dbReference type="AlphaFoldDB" id="A0A0E4GZY1"/>
<accession>A0A0E4GZY1</accession>
<dbReference type="OrthoDB" id="4735845at2"/>
<sequence length="80" mass="8760">MSITTIIGTKSQVIRWTIFSAVVLGLLALGLGVAQANPPLHDQQCSLRYATMRDADGHMMQCERMTNGNHGLVWQYTPGS</sequence>
<dbReference type="RefSeq" id="WP_139043317.1">
    <property type="nucleotide sequence ID" value="NZ_CTEE01000001.1"/>
</dbReference>
<dbReference type="Proteomes" id="UP000199251">
    <property type="component" value="Unassembled WGS sequence"/>
</dbReference>
<dbReference type="EMBL" id="CTEE01000001">
    <property type="protein sequence ID" value="CQD18424.1"/>
    <property type="molecule type" value="Genomic_DNA"/>
</dbReference>
<dbReference type="STRING" id="141349.BN1232_04219"/>
<gene>
    <name evidence="1" type="ORF">BN1232_04219</name>
</gene>
<reference evidence="1 2" key="1">
    <citation type="submission" date="2015-03" db="EMBL/GenBank/DDBJ databases">
        <authorList>
            <person name="Urmite Genomes"/>
        </authorList>
    </citation>
    <scope>NUCLEOTIDE SEQUENCE [LARGE SCALE GENOMIC DNA]</scope>
    <source>
        <strain evidence="1 2">CSUR P1491</strain>
    </source>
</reference>